<evidence type="ECO:0000313" key="5">
    <source>
        <dbReference type="EMBL" id="GMR42202.1"/>
    </source>
</evidence>
<feature type="region of interest" description="Disordered" evidence="3">
    <location>
        <begin position="13"/>
        <end position="37"/>
    </location>
</feature>
<comment type="subcellular location">
    <subcellularLocation>
        <location evidence="1">Nucleus</location>
    </subcellularLocation>
</comment>
<dbReference type="PANTHER" id="PTHR24341">
    <property type="entry name" value="HOMEOBOX PROTEIN ENGRAILED"/>
    <property type="match status" value="1"/>
</dbReference>
<gene>
    <name evidence="5" type="ORF">PMAYCL1PPCAC_12397</name>
</gene>
<feature type="non-terminal residue" evidence="5">
    <location>
        <position position="88"/>
    </location>
</feature>
<reference evidence="6" key="1">
    <citation type="submission" date="2022-10" db="EMBL/GenBank/DDBJ databases">
        <title>Genome assembly of Pristionchus species.</title>
        <authorList>
            <person name="Yoshida K."/>
            <person name="Sommer R.J."/>
        </authorList>
    </citation>
    <scope>NUCLEOTIDE SEQUENCE [LARGE SCALE GENOMIC DNA]</scope>
    <source>
        <strain evidence="6">RS5460</strain>
    </source>
</reference>
<dbReference type="Gene3D" id="1.10.10.60">
    <property type="entry name" value="Homeodomain-like"/>
    <property type="match status" value="1"/>
</dbReference>
<sequence length="88" mass="10227">AYPAWVYCTRYSDRPTSGNRSRRHKRKESATEEKRRVRRTAFTTSQLTTLKHQFIVNQFVCRGSTILGLISLLSLSIQLISTLIERPE</sequence>
<keyword evidence="4" id="KW-0472">Membrane</keyword>
<evidence type="ECO:0000256" key="1">
    <source>
        <dbReference type="ARBA" id="ARBA00004123"/>
    </source>
</evidence>
<evidence type="ECO:0000256" key="2">
    <source>
        <dbReference type="ARBA" id="ARBA00023242"/>
    </source>
</evidence>
<comment type="caution">
    <text evidence="5">The sequence shown here is derived from an EMBL/GenBank/DDBJ whole genome shotgun (WGS) entry which is preliminary data.</text>
</comment>
<dbReference type="AlphaFoldDB" id="A0AAN4ZIZ5"/>
<name>A0AAN4ZIZ5_9BILA</name>
<dbReference type="GO" id="GO:0005634">
    <property type="term" value="C:nucleus"/>
    <property type="evidence" value="ECO:0007669"/>
    <property type="project" value="UniProtKB-SubCell"/>
</dbReference>
<evidence type="ECO:0000256" key="4">
    <source>
        <dbReference type="SAM" id="Phobius"/>
    </source>
</evidence>
<dbReference type="InterPro" id="IPR050720">
    <property type="entry name" value="Engrailed_Homeobox_TFs"/>
</dbReference>
<dbReference type="GO" id="GO:0030182">
    <property type="term" value="P:neuron differentiation"/>
    <property type="evidence" value="ECO:0007669"/>
    <property type="project" value="TreeGrafter"/>
</dbReference>
<dbReference type="PANTHER" id="PTHR24341:SF6">
    <property type="entry name" value="HOMEOBOX PROTEIN INVECTED"/>
    <property type="match status" value="1"/>
</dbReference>
<dbReference type="Proteomes" id="UP001328107">
    <property type="component" value="Unassembled WGS sequence"/>
</dbReference>
<keyword evidence="6" id="KW-1185">Reference proteome</keyword>
<keyword evidence="2" id="KW-0539">Nucleus</keyword>
<feature type="transmembrane region" description="Helical" evidence="4">
    <location>
        <begin position="66"/>
        <end position="84"/>
    </location>
</feature>
<feature type="non-terminal residue" evidence="5">
    <location>
        <position position="1"/>
    </location>
</feature>
<dbReference type="EMBL" id="BTRK01000003">
    <property type="protein sequence ID" value="GMR42202.1"/>
    <property type="molecule type" value="Genomic_DNA"/>
</dbReference>
<keyword evidence="4" id="KW-1133">Transmembrane helix</keyword>
<accession>A0AAN4ZIZ5</accession>
<proteinExistence type="predicted"/>
<evidence type="ECO:0000256" key="3">
    <source>
        <dbReference type="SAM" id="MobiDB-lite"/>
    </source>
</evidence>
<dbReference type="GO" id="GO:0000981">
    <property type="term" value="F:DNA-binding transcription factor activity, RNA polymerase II-specific"/>
    <property type="evidence" value="ECO:0007669"/>
    <property type="project" value="TreeGrafter"/>
</dbReference>
<dbReference type="GO" id="GO:0000978">
    <property type="term" value="F:RNA polymerase II cis-regulatory region sequence-specific DNA binding"/>
    <property type="evidence" value="ECO:0007669"/>
    <property type="project" value="TreeGrafter"/>
</dbReference>
<protein>
    <submittedName>
        <fullName evidence="5">Uncharacterized protein</fullName>
    </submittedName>
</protein>
<keyword evidence="4" id="KW-0812">Transmembrane</keyword>
<organism evidence="5 6">
    <name type="scientific">Pristionchus mayeri</name>
    <dbReference type="NCBI Taxonomy" id="1317129"/>
    <lineage>
        <taxon>Eukaryota</taxon>
        <taxon>Metazoa</taxon>
        <taxon>Ecdysozoa</taxon>
        <taxon>Nematoda</taxon>
        <taxon>Chromadorea</taxon>
        <taxon>Rhabditida</taxon>
        <taxon>Rhabditina</taxon>
        <taxon>Diplogasteromorpha</taxon>
        <taxon>Diplogasteroidea</taxon>
        <taxon>Neodiplogasteridae</taxon>
        <taxon>Pristionchus</taxon>
    </lineage>
</organism>
<evidence type="ECO:0000313" key="6">
    <source>
        <dbReference type="Proteomes" id="UP001328107"/>
    </source>
</evidence>